<dbReference type="InterPro" id="IPR050523">
    <property type="entry name" value="AKR_Detox_Biosynth"/>
</dbReference>
<dbReference type="InterPro" id="IPR023210">
    <property type="entry name" value="NADP_OxRdtase_dom"/>
</dbReference>
<evidence type="ECO:0000256" key="2">
    <source>
        <dbReference type="ARBA" id="ARBA00038157"/>
    </source>
</evidence>
<dbReference type="PANTHER" id="PTHR43364:SF7">
    <property type="entry name" value="NADP-DEPENDENT OXIDOREDUCTASE DOMAIN-CONTAINING PROTEIN-RELATED"/>
    <property type="match status" value="1"/>
</dbReference>
<evidence type="ECO:0000259" key="3">
    <source>
        <dbReference type="Pfam" id="PF00248"/>
    </source>
</evidence>
<dbReference type="OrthoDB" id="2792383at2759"/>
<comment type="similarity">
    <text evidence="2">Belongs to the aldo/keto reductase family. Aldo/keto reductase 2 subfamily.</text>
</comment>
<dbReference type="EMBL" id="BPQB01000013">
    <property type="protein sequence ID" value="GJE89607.1"/>
    <property type="molecule type" value="Genomic_DNA"/>
</dbReference>
<accession>A0A9P3LD70</accession>
<dbReference type="Proteomes" id="UP000703269">
    <property type="component" value="Unassembled WGS sequence"/>
</dbReference>
<protein>
    <submittedName>
        <fullName evidence="4">Aldo/keto reductase</fullName>
    </submittedName>
</protein>
<proteinExistence type="inferred from homology"/>
<organism evidence="4 5">
    <name type="scientific">Phanerochaete sordida</name>
    <dbReference type="NCBI Taxonomy" id="48140"/>
    <lineage>
        <taxon>Eukaryota</taxon>
        <taxon>Fungi</taxon>
        <taxon>Dikarya</taxon>
        <taxon>Basidiomycota</taxon>
        <taxon>Agaricomycotina</taxon>
        <taxon>Agaricomycetes</taxon>
        <taxon>Polyporales</taxon>
        <taxon>Phanerochaetaceae</taxon>
        <taxon>Phanerochaete</taxon>
    </lineage>
</organism>
<reference evidence="4 5" key="1">
    <citation type="submission" date="2021-08" db="EMBL/GenBank/DDBJ databases">
        <title>Draft Genome Sequence of Phanerochaete sordida strain YK-624.</title>
        <authorList>
            <person name="Mori T."/>
            <person name="Dohra H."/>
            <person name="Suzuki T."/>
            <person name="Kawagishi H."/>
            <person name="Hirai H."/>
        </authorList>
    </citation>
    <scope>NUCLEOTIDE SEQUENCE [LARGE SCALE GENOMIC DNA]</scope>
    <source>
        <strain evidence="4 5">YK-624</strain>
    </source>
</reference>
<dbReference type="PANTHER" id="PTHR43364">
    <property type="entry name" value="NADH-SPECIFIC METHYLGLYOXAL REDUCTASE-RELATED"/>
    <property type="match status" value="1"/>
</dbReference>
<dbReference type="InterPro" id="IPR036812">
    <property type="entry name" value="NAD(P)_OxRdtase_dom_sf"/>
</dbReference>
<evidence type="ECO:0000256" key="1">
    <source>
        <dbReference type="ARBA" id="ARBA00022857"/>
    </source>
</evidence>
<evidence type="ECO:0000313" key="5">
    <source>
        <dbReference type="Proteomes" id="UP000703269"/>
    </source>
</evidence>
<dbReference type="SUPFAM" id="SSF51430">
    <property type="entry name" value="NAD(P)-linked oxidoreductase"/>
    <property type="match status" value="1"/>
</dbReference>
<feature type="domain" description="NADP-dependent oxidoreductase" evidence="3">
    <location>
        <begin position="29"/>
        <end position="340"/>
    </location>
</feature>
<dbReference type="Pfam" id="PF00248">
    <property type="entry name" value="Aldo_ket_red"/>
    <property type="match status" value="1"/>
</dbReference>
<gene>
    <name evidence="4" type="ORF">PsYK624_057110</name>
</gene>
<evidence type="ECO:0000313" key="4">
    <source>
        <dbReference type="EMBL" id="GJE89607.1"/>
    </source>
</evidence>
<name>A0A9P3LD70_9APHY</name>
<sequence>MSIAPAPVPDSPLARYRRLSPRAGVYVSPIVLGTMSVGSKWPFVGTCDKENAFKYLDTYFDAGGNAIDTANEYQSGQSEEWIGEWMEARGNRDQIVLSTKYTSPWAARKPGVTNPAATLGNSVKSMTLSVEASLRKLRTSYIDILYLHWWDFTTSVEEAMHGLWDLVARGKVLYLGISNTPAWKVAQLNDYARQHGKPQFVIYQGGWSVMERDVEREILPMCREYGMAFAAFNVFVGGRLRTDAEEQARAADAQHRIAVSALGADWKRTEVERKMSATLEEIAKEVGTTNIRAVLIAYHQQKMPYVFPVIGGNKPAQLLANIEALKIALSAEQIKRIEDVVPFDAGYPFKHMGSCDGSVANRVNRSVIFIDVEPLAGPIRPE</sequence>
<keyword evidence="1" id="KW-0521">NADP</keyword>
<dbReference type="Gene3D" id="3.20.20.100">
    <property type="entry name" value="NADP-dependent oxidoreductase domain"/>
    <property type="match status" value="1"/>
</dbReference>
<comment type="caution">
    <text evidence="4">The sequence shown here is derived from an EMBL/GenBank/DDBJ whole genome shotgun (WGS) entry which is preliminary data.</text>
</comment>
<dbReference type="AlphaFoldDB" id="A0A9P3LD70"/>
<keyword evidence="5" id="KW-1185">Reference proteome</keyword>